<dbReference type="InterPro" id="IPR004089">
    <property type="entry name" value="MCPsignal_dom"/>
</dbReference>
<dbReference type="EMBL" id="FNIN01000006">
    <property type="protein sequence ID" value="SDN76592.1"/>
    <property type="molecule type" value="Genomic_DNA"/>
</dbReference>
<dbReference type="Gene3D" id="1.10.287.950">
    <property type="entry name" value="Methyl-accepting chemotaxis protein"/>
    <property type="match status" value="1"/>
</dbReference>
<sequence>MNKNITIKTKLIGGFIIIGLIVLIVGLVGLRGSLVLSDKVAELSKIEMVKIEKLLKIKVEFEQGRNVIDALLNPELSFQERNALWDKLAQIRKNYTQYKKIYANLPRSKEEDKEWKKFLVSLKAWKEVDDRYFALAKEIQKSGITNPIEFWAVLEKYKGYHFRILEKIYKMFIDKRVFAGSVKVDDCIFTSWLDKLQVDNKSLKRDIQDLKECHKCFHNLLVKIKELFSQKKIKEAKDILQWQLYPKSNDMFLCFERLISTGSVIKNKYDKMVKMNKGVVLDKQRKTFFHLEKLLNIVSKNAELKVREAENISKEVVWYCILGMSGGVILALGLGLLLTRMIIGPLRKTVDFAQEVARGNLDAKLEFDRNDEIGNLVKAINQMLVSLREKILEAKHKTEEAESEKIKATKALAEAEEARRQAEMAKKQGMQEAASKIHKLLETLTLASDNLSSQVEQTVKGTRFQQESLEEIATAMEEMNASVLEIAKNSSGVAASSEQAQARAKEGESLVGEMADKVQLVQQKAKETKVSIDELGRRVEKIGSIITVIEDIADQTNLLALNAAIEAARAGDVGRGFAVVADEVRKLAEKTMSATKEVAEVIANIQTQTKESINSVDRVAKTIENTTVLAKDSGQALKEIVDFAQRVASQIQAIATATEEQSATSEEVSRSIEDVNRIAGETSEVMQHAFKNLKQVSELIDELEAIVQSMRQE</sequence>
<feature type="coiled-coil region" evidence="4">
    <location>
        <begin position="686"/>
        <end position="713"/>
    </location>
</feature>
<evidence type="ECO:0000313" key="8">
    <source>
        <dbReference type="EMBL" id="SDN76592.1"/>
    </source>
</evidence>
<dbReference type="Proteomes" id="UP000199602">
    <property type="component" value="Unassembled WGS sequence"/>
</dbReference>
<dbReference type="Pfam" id="PF00672">
    <property type="entry name" value="HAMP"/>
    <property type="match status" value="1"/>
</dbReference>
<feature type="coiled-coil region" evidence="4">
    <location>
        <begin position="377"/>
        <end position="432"/>
    </location>
</feature>
<keyword evidence="4" id="KW-0175">Coiled coil</keyword>
<evidence type="ECO:0000259" key="6">
    <source>
        <dbReference type="PROSITE" id="PS50111"/>
    </source>
</evidence>
<feature type="domain" description="HAMP" evidence="7">
    <location>
        <begin position="340"/>
        <end position="392"/>
    </location>
</feature>
<dbReference type="Pfam" id="PF00015">
    <property type="entry name" value="MCPsignal"/>
    <property type="match status" value="1"/>
</dbReference>
<dbReference type="SUPFAM" id="SSF58104">
    <property type="entry name" value="Methyl-accepting chemotaxis protein (MCP) signaling domain"/>
    <property type="match status" value="1"/>
</dbReference>
<evidence type="ECO:0000256" key="1">
    <source>
        <dbReference type="ARBA" id="ARBA00023224"/>
    </source>
</evidence>
<evidence type="ECO:0000313" key="9">
    <source>
        <dbReference type="Proteomes" id="UP000199602"/>
    </source>
</evidence>
<protein>
    <submittedName>
        <fullName evidence="8">Chemoreceptor zinc-binding domain-containing protein</fullName>
    </submittedName>
</protein>
<dbReference type="CDD" id="cd06225">
    <property type="entry name" value="HAMP"/>
    <property type="match status" value="1"/>
</dbReference>
<dbReference type="PANTHER" id="PTHR32089:SF112">
    <property type="entry name" value="LYSOZYME-LIKE PROTEIN-RELATED"/>
    <property type="match status" value="1"/>
</dbReference>
<name>A0A1H0E2G3_9BACT</name>
<dbReference type="Pfam" id="PF12729">
    <property type="entry name" value="4HB_MCP_1"/>
    <property type="match status" value="1"/>
</dbReference>
<dbReference type="Gene3D" id="1.20.120.30">
    <property type="entry name" value="Aspartate receptor, ligand-binding domain"/>
    <property type="match status" value="1"/>
</dbReference>
<evidence type="ECO:0000256" key="5">
    <source>
        <dbReference type="SAM" id="Phobius"/>
    </source>
</evidence>
<feature type="transmembrane region" description="Helical" evidence="5">
    <location>
        <begin position="316"/>
        <end position="338"/>
    </location>
</feature>
<dbReference type="SMART" id="SM00304">
    <property type="entry name" value="HAMP"/>
    <property type="match status" value="2"/>
</dbReference>
<evidence type="ECO:0000256" key="3">
    <source>
        <dbReference type="PROSITE-ProRule" id="PRU00284"/>
    </source>
</evidence>
<accession>A0A1H0E2G3</accession>
<comment type="similarity">
    <text evidence="2">Belongs to the methyl-accepting chemotaxis (MCP) protein family.</text>
</comment>
<evidence type="ECO:0000259" key="7">
    <source>
        <dbReference type="PROSITE" id="PS50885"/>
    </source>
</evidence>
<gene>
    <name evidence="8" type="ORF">SAMN04488516_106101</name>
</gene>
<dbReference type="CDD" id="cd11386">
    <property type="entry name" value="MCP_signal"/>
    <property type="match status" value="1"/>
</dbReference>
<keyword evidence="5" id="KW-1133">Transmembrane helix</keyword>
<evidence type="ECO:0000256" key="4">
    <source>
        <dbReference type="SAM" id="Coils"/>
    </source>
</evidence>
<dbReference type="PROSITE" id="PS50111">
    <property type="entry name" value="CHEMOTAXIS_TRANSDUC_2"/>
    <property type="match status" value="1"/>
</dbReference>
<evidence type="ECO:0000256" key="2">
    <source>
        <dbReference type="ARBA" id="ARBA00029447"/>
    </source>
</evidence>
<keyword evidence="5" id="KW-0812">Transmembrane</keyword>
<reference evidence="8 9" key="1">
    <citation type="submission" date="2016-10" db="EMBL/GenBank/DDBJ databases">
        <authorList>
            <person name="de Groot N.N."/>
        </authorList>
    </citation>
    <scope>NUCLEOTIDE SEQUENCE [LARGE SCALE GENOMIC DNA]</scope>
    <source>
        <strain evidence="8 9">DSM 15269</strain>
    </source>
</reference>
<keyword evidence="9" id="KW-1185">Reference proteome</keyword>
<dbReference type="SMART" id="SM00283">
    <property type="entry name" value="MA"/>
    <property type="match status" value="1"/>
</dbReference>
<dbReference type="GO" id="GO:0016020">
    <property type="term" value="C:membrane"/>
    <property type="evidence" value="ECO:0007669"/>
    <property type="project" value="InterPro"/>
</dbReference>
<keyword evidence="5" id="KW-0472">Membrane</keyword>
<dbReference type="AlphaFoldDB" id="A0A1H0E2G3"/>
<dbReference type="Gene3D" id="6.10.340.10">
    <property type="match status" value="1"/>
</dbReference>
<dbReference type="RefSeq" id="WP_159427705.1">
    <property type="nucleotide sequence ID" value="NZ_FNIN01000006.1"/>
</dbReference>
<feature type="domain" description="Methyl-accepting transducer" evidence="6">
    <location>
        <begin position="440"/>
        <end position="676"/>
    </location>
</feature>
<dbReference type="PROSITE" id="PS50885">
    <property type="entry name" value="HAMP"/>
    <property type="match status" value="1"/>
</dbReference>
<dbReference type="GO" id="GO:0007165">
    <property type="term" value="P:signal transduction"/>
    <property type="evidence" value="ECO:0007669"/>
    <property type="project" value="UniProtKB-KW"/>
</dbReference>
<proteinExistence type="inferred from homology"/>
<dbReference type="PANTHER" id="PTHR32089">
    <property type="entry name" value="METHYL-ACCEPTING CHEMOTAXIS PROTEIN MCPB"/>
    <property type="match status" value="1"/>
</dbReference>
<organism evidence="8 9">
    <name type="scientific">Desulfonauticus submarinus</name>
    <dbReference type="NCBI Taxonomy" id="206665"/>
    <lineage>
        <taxon>Bacteria</taxon>
        <taxon>Pseudomonadati</taxon>
        <taxon>Thermodesulfobacteriota</taxon>
        <taxon>Desulfovibrionia</taxon>
        <taxon>Desulfovibrionales</taxon>
        <taxon>Desulfonauticaceae</taxon>
        <taxon>Desulfonauticus</taxon>
    </lineage>
</organism>
<dbReference type="InterPro" id="IPR003660">
    <property type="entry name" value="HAMP_dom"/>
</dbReference>
<feature type="transmembrane region" description="Helical" evidence="5">
    <location>
        <begin position="12"/>
        <end position="30"/>
    </location>
</feature>
<dbReference type="STRING" id="206665.SAMN04488516_106101"/>
<keyword evidence="1 3" id="KW-0807">Transducer</keyword>
<keyword evidence="8" id="KW-0675">Receptor</keyword>
<dbReference type="InterPro" id="IPR024478">
    <property type="entry name" value="HlyB_4HB_MCP"/>
</dbReference>
<dbReference type="OrthoDB" id="5438492at2"/>